<dbReference type="HAMAP" id="MF_00014">
    <property type="entry name" value="Ribosome_mat_RimM"/>
    <property type="match status" value="1"/>
</dbReference>
<dbReference type="InterPro" id="IPR036976">
    <property type="entry name" value="RimM_N_sf"/>
</dbReference>
<dbReference type="InterPro" id="IPR002676">
    <property type="entry name" value="RimM_N"/>
</dbReference>
<keyword evidence="1 5" id="KW-0963">Cytoplasm</keyword>
<feature type="domain" description="PRC-barrel" evidence="7">
    <location>
        <begin position="104"/>
        <end position="174"/>
    </location>
</feature>
<dbReference type="GO" id="GO:0005840">
    <property type="term" value="C:ribosome"/>
    <property type="evidence" value="ECO:0007669"/>
    <property type="project" value="InterPro"/>
</dbReference>
<dbReference type="Pfam" id="PF01782">
    <property type="entry name" value="RimM"/>
    <property type="match status" value="1"/>
</dbReference>
<dbReference type="Gene3D" id="2.40.30.60">
    <property type="entry name" value="RimM"/>
    <property type="match status" value="1"/>
</dbReference>
<dbReference type="PANTHER" id="PTHR33692">
    <property type="entry name" value="RIBOSOME MATURATION FACTOR RIMM"/>
    <property type="match status" value="1"/>
</dbReference>
<evidence type="ECO:0000256" key="5">
    <source>
        <dbReference type="HAMAP-Rule" id="MF_00014"/>
    </source>
</evidence>
<evidence type="ECO:0000256" key="2">
    <source>
        <dbReference type="ARBA" id="ARBA00022517"/>
    </source>
</evidence>
<dbReference type="GO" id="GO:0005737">
    <property type="term" value="C:cytoplasm"/>
    <property type="evidence" value="ECO:0007669"/>
    <property type="project" value="UniProtKB-SubCell"/>
</dbReference>
<comment type="domain">
    <text evidence="5">The PRC barrel domain binds ribosomal protein uS19.</text>
</comment>
<comment type="subcellular location">
    <subcellularLocation>
        <location evidence="5">Cytoplasm</location>
    </subcellularLocation>
</comment>
<comment type="similarity">
    <text evidence="5">Belongs to the RimM family.</text>
</comment>
<keyword evidence="4 5" id="KW-0143">Chaperone</keyword>
<organism evidence="8 9">
    <name type="scientific">Oceanotoga teriensis</name>
    <dbReference type="NCBI Taxonomy" id="515440"/>
    <lineage>
        <taxon>Bacteria</taxon>
        <taxon>Thermotogati</taxon>
        <taxon>Thermotogota</taxon>
        <taxon>Thermotogae</taxon>
        <taxon>Petrotogales</taxon>
        <taxon>Petrotogaceae</taxon>
        <taxon>Oceanotoga</taxon>
    </lineage>
</organism>
<evidence type="ECO:0000256" key="1">
    <source>
        <dbReference type="ARBA" id="ARBA00022490"/>
    </source>
</evidence>
<evidence type="ECO:0000256" key="3">
    <source>
        <dbReference type="ARBA" id="ARBA00022552"/>
    </source>
</evidence>
<evidence type="ECO:0000259" key="7">
    <source>
        <dbReference type="Pfam" id="PF05239"/>
    </source>
</evidence>
<comment type="subunit">
    <text evidence="5">Binds ribosomal protein uS19.</text>
</comment>
<dbReference type="InterPro" id="IPR011033">
    <property type="entry name" value="PRC_barrel-like_sf"/>
</dbReference>
<dbReference type="Pfam" id="PF05239">
    <property type="entry name" value="PRC"/>
    <property type="match status" value="1"/>
</dbReference>
<sequence length="184" mass="21571">MKRLDDLLDGKIAIGRITNNHGLYGNVKFFPYTNIRELVFSLDEILLYNPGNKKFFFSRVEEVKPLNRLYVFQLHGVEGINEAKKLKGFEVYIEKEDLPSLEKNEYYIFELIGSEVYFEDGEHAGKITDVIQTGANDVIQVTKNKKEEYLIPLIKEYIIEMNKEEKKFIVKRMEFLDDGTKDED</sequence>
<gene>
    <name evidence="5" type="primary">rimM</name>
    <name evidence="8" type="ORF">C7380_10517</name>
</gene>
<keyword evidence="9" id="KW-1185">Reference proteome</keyword>
<keyword evidence="2 5" id="KW-0690">Ribosome biogenesis</keyword>
<protein>
    <recommendedName>
        <fullName evidence="5">Ribosome maturation factor RimM</fullName>
    </recommendedName>
</protein>
<dbReference type="PANTHER" id="PTHR33692:SF1">
    <property type="entry name" value="RIBOSOME MATURATION FACTOR RIMM"/>
    <property type="match status" value="1"/>
</dbReference>
<dbReference type="GO" id="GO:0043022">
    <property type="term" value="F:ribosome binding"/>
    <property type="evidence" value="ECO:0007669"/>
    <property type="project" value="InterPro"/>
</dbReference>
<dbReference type="SUPFAM" id="SSF50346">
    <property type="entry name" value="PRC-barrel domain"/>
    <property type="match status" value="1"/>
</dbReference>
<feature type="domain" description="RimM N-terminal" evidence="6">
    <location>
        <begin position="14"/>
        <end position="97"/>
    </location>
</feature>
<evidence type="ECO:0000313" key="9">
    <source>
        <dbReference type="Proteomes" id="UP000245921"/>
    </source>
</evidence>
<name>A0AA45C7J4_9BACT</name>
<comment type="caution">
    <text evidence="8">The sequence shown here is derived from an EMBL/GenBank/DDBJ whole genome shotgun (WGS) entry which is preliminary data.</text>
</comment>
<dbReference type="InterPro" id="IPR009000">
    <property type="entry name" value="Transl_B-barrel_sf"/>
</dbReference>
<evidence type="ECO:0000313" key="8">
    <source>
        <dbReference type="EMBL" id="PWJ95390.1"/>
    </source>
</evidence>
<dbReference type="NCBIfam" id="TIGR02273">
    <property type="entry name" value="16S_RimM"/>
    <property type="match status" value="1"/>
</dbReference>
<keyword evidence="3 5" id="KW-0698">rRNA processing</keyword>
<dbReference type="RefSeq" id="WP_109604307.1">
    <property type="nucleotide sequence ID" value="NZ_JAMHJO010000003.1"/>
</dbReference>
<reference evidence="8 9" key="1">
    <citation type="submission" date="2018-05" db="EMBL/GenBank/DDBJ databases">
        <title>Genomic Encyclopedia of Type Strains, Phase IV (KMG-IV): sequencing the most valuable type-strain genomes for metagenomic binning, comparative biology and taxonomic classification.</title>
        <authorList>
            <person name="Goeker M."/>
        </authorList>
    </citation>
    <scope>NUCLEOTIDE SEQUENCE [LARGE SCALE GENOMIC DNA]</scope>
    <source>
        <strain evidence="8 9">DSM 24906</strain>
    </source>
</reference>
<proteinExistence type="inferred from homology"/>
<comment type="function">
    <text evidence="5">An accessory protein needed during the final step in the assembly of 30S ribosomal subunit, possibly for assembly of the head region. Essential for efficient processing of 16S rRNA. May be needed both before and after RbfA during the maturation of 16S rRNA. It has affinity for free ribosomal 30S subunits but not for 70S ribosomes.</text>
</comment>
<evidence type="ECO:0000259" key="6">
    <source>
        <dbReference type="Pfam" id="PF01782"/>
    </source>
</evidence>
<dbReference type="Gene3D" id="2.30.30.240">
    <property type="entry name" value="PRC-barrel domain"/>
    <property type="match status" value="1"/>
</dbReference>
<dbReference type="InterPro" id="IPR027275">
    <property type="entry name" value="PRC-brl_dom"/>
</dbReference>
<dbReference type="AlphaFoldDB" id="A0AA45C7J4"/>
<accession>A0AA45C7J4</accession>
<dbReference type="Proteomes" id="UP000245921">
    <property type="component" value="Unassembled WGS sequence"/>
</dbReference>
<evidence type="ECO:0000256" key="4">
    <source>
        <dbReference type="ARBA" id="ARBA00023186"/>
    </source>
</evidence>
<dbReference type="EMBL" id="QGGI01000005">
    <property type="protein sequence ID" value="PWJ95390.1"/>
    <property type="molecule type" value="Genomic_DNA"/>
</dbReference>
<dbReference type="GO" id="GO:0006364">
    <property type="term" value="P:rRNA processing"/>
    <property type="evidence" value="ECO:0007669"/>
    <property type="project" value="UniProtKB-UniRule"/>
</dbReference>
<dbReference type="SUPFAM" id="SSF50447">
    <property type="entry name" value="Translation proteins"/>
    <property type="match status" value="1"/>
</dbReference>
<dbReference type="InterPro" id="IPR011961">
    <property type="entry name" value="RimM"/>
</dbReference>
<dbReference type="GO" id="GO:0042274">
    <property type="term" value="P:ribosomal small subunit biogenesis"/>
    <property type="evidence" value="ECO:0007669"/>
    <property type="project" value="UniProtKB-UniRule"/>
</dbReference>